<organism evidence="1 2">
    <name type="scientific">Aldrovandia affinis</name>
    <dbReference type="NCBI Taxonomy" id="143900"/>
    <lineage>
        <taxon>Eukaryota</taxon>
        <taxon>Metazoa</taxon>
        <taxon>Chordata</taxon>
        <taxon>Craniata</taxon>
        <taxon>Vertebrata</taxon>
        <taxon>Euteleostomi</taxon>
        <taxon>Actinopterygii</taxon>
        <taxon>Neopterygii</taxon>
        <taxon>Teleostei</taxon>
        <taxon>Notacanthiformes</taxon>
        <taxon>Halosauridae</taxon>
        <taxon>Aldrovandia</taxon>
    </lineage>
</organism>
<evidence type="ECO:0000313" key="2">
    <source>
        <dbReference type="Proteomes" id="UP001221898"/>
    </source>
</evidence>
<accession>A0AAD7S5K5</accession>
<keyword evidence="2" id="KW-1185">Reference proteome</keyword>
<comment type="caution">
    <text evidence="1">The sequence shown here is derived from an EMBL/GenBank/DDBJ whole genome shotgun (WGS) entry which is preliminary data.</text>
</comment>
<proteinExistence type="predicted"/>
<sequence length="111" mass="11803">MLGERLFPRGRLNAGLCLAAPPPRRARSPRPRLRSPVLDCGVSGAGVQRCSSVLFVCAAPGPAGGRRGCWDGNKQAGPRGAKCPLTDRHNCSVHQAGFSGNREFLAAQRLR</sequence>
<reference evidence="1" key="1">
    <citation type="journal article" date="2023" name="Science">
        <title>Genome structures resolve the early diversification of teleost fishes.</title>
        <authorList>
            <person name="Parey E."/>
            <person name="Louis A."/>
            <person name="Montfort J."/>
            <person name="Bouchez O."/>
            <person name="Roques C."/>
            <person name="Iampietro C."/>
            <person name="Lluch J."/>
            <person name="Castinel A."/>
            <person name="Donnadieu C."/>
            <person name="Desvignes T."/>
            <person name="Floi Bucao C."/>
            <person name="Jouanno E."/>
            <person name="Wen M."/>
            <person name="Mejri S."/>
            <person name="Dirks R."/>
            <person name="Jansen H."/>
            <person name="Henkel C."/>
            <person name="Chen W.J."/>
            <person name="Zahm M."/>
            <person name="Cabau C."/>
            <person name="Klopp C."/>
            <person name="Thompson A.W."/>
            <person name="Robinson-Rechavi M."/>
            <person name="Braasch I."/>
            <person name="Lecointre G."/>
            <person name="Bobe J."/>
            <person name="Postlethwait J.H."/>
            <person name="Berthelot C."/>
            <person name="Roest Crollius H."/>
            <person name="Guiguen Y."/>
        </authorList>
    </citation>
    <scope>NUCLEOTIDE SEQUENCE</scope>
    <source>
        <strain evidence="1">NC1722</strain>
    </source>
</reference>
<dbReference type="EMBL" id="JAINUG010000107">
    <property type="protein sequence ID" value="KAJ8396309.1"/>
    <property type="molecule type" value="Genomic_DNA"/>
</dbReference>
<dbReference type="Proteomes" id="UP001221898">
    <property type="component" value="Unassembled WGS sequence"/>
</dbReference>
<protein>
    <submittedName>
        <fullName evidence="1">Uncharacterized protein</fullName>
    </submittedName>
</protein>
<evidence type="ECO:0000313" key="1">
    <source>
        <dbReference type="EMBL" id="KAJ8396309.1"/>
    </source>
</evidence>
<dbReference type="AlphaFoldDB" id="A0AAD7S5K5"/>
<name>A0AAD7S5K5_9TELE</name>
<gene>
    <name evidence="1" type="ORF">AAFF_G00018860</name>
</gene>